<feature type="region of interest" description="Disordered" evidence="1">
    <location>
        <begin position="39"/>
        <end position="65"/>
    </location>
</feature>
<keyword evidence="3" id="KW-1185">Reference proteome</keyword>
<feature type="compositionally biased region" description="Basic and acidic residues" evidence="1">
    <location>
        <begin position="56"/>
        <end position="65"/>
    </location>
</feature>
<protein>
    <submittedName>
        <fullName evidence="2">Uncharacterized protein</fullName>
    </submittedName>
</protein>
<name>E3N6D4_CAERE</name>
<evidence type="ECO:0000313" key="3">
    <source>
        <dbReference type="Proteomes" id="UP000008281"/>
    </source>
</evidence>
<dbReference type="AlphaFoldDB" id="E3N6D4"/>
<evidence type="ECO:0000313" key="2">
    <source>
        <dbReference type="EMBL" id="EFO87996.1"/>
    </source>
</evidence>
<sequence length="65" mass="7656">MVTIAKAHCGSNLTVFQRIDYDKVDRLIRSDSRNKILVRRDGKSKETKSRVNKKQKYCEREAELE</sequence>
<dbReference type="EMBL" id="DS268539">
    <property type="protein sequence ID" value="EFO87996.1"/>
    <property type="molecule type" value="Genomic_DNA"/>
</dbReference>
<dbReference type="InParanoid" id="E3N6D4"/>
<dbReference type="Proteomes" id="UP000008281">
    <property type="component" value="Unassembled WGS sequence"/>
</dbReference>
<reference evidence="2" key="1">
    <citation type="submission" date="2007-07" db="EMBL/GenBank/DDBJ databases">
        <title>PCAP assembly of the Caenorhabditis remanei genome.</title>
        <authorList>
            <consortium name="The Caenorhabditis remanei Sequencing Consortium"/>
            <person name="Wilson R.K."/>
        </authorList>
    </citation>
    <scope>NUCLEOTIDE SEQUENCE [LARGE SCALE GENOMIC DNA]</scope>
    <source>
        <strain evidence="2">PB4641</strain>
    </source>
</reference>
<proteinExistence type="predicted"/>
<accession>E3N6D4</accession>
<organism evidence="3">
    <name type="scientific">Caenorhabditis remanei</name>
    <name type="common">Caenorhabditis vulgaris</name>
    <dbReference type="NCBI Taxonomy" id="31234"/>
    <lineage>
        <taxon>Eukaryota</taxon>
        <taxon>Metazoa</taxon>
        <taxon>Ecdysozoa</taxon>
        <taxon>Nematoda</taxon>
        <taxon>Chromadorea</taxon>
        <taxon>Rhabditida</taxon>
        <taxon>Rhabditina</taxon>
        <taxon>Rhabditomorpha</taxon>
        <taxon>Rhabditoidea</taxon>
        <taxon>Rhabditidae</taxon>
        <taxon>Peloderinae</taxon>
        <taxon>Caenorhabditis</taxon>
    </lineage>
</organism>
<evidence type="ECO:0000256" key="1">
    <source>
        <dbReference type="SAM" id="MobiDB-lite"/>
    </source>
</evidence>
<dbReference type="HOGENOM" id="CLU_2851807_0_0_1"/>
<gene>
    <name evidence="2" type="ORF">CRE_05130</name>
</gene>
<feature type="compositionally biased region" description="Basic and acidic residues" evidence="1">
    <location>
        <begin position="39"/>
        <end position="49"/>
    </location>
</feature>